<evidence type="ECO:0000256" key="5">
    <source>
        <dbReference type="SAM" id="SignalP"/>
    </source>
</evidence>
<dbReference type="PATRIC" id="fig|698738.3.peg.213"/>
<dbReference type="Pfam" id="PF06537">
    <property type="entry name" value="DHOR"/>
    <property type="match status" value="1"/>
</dbReference>
<feature type="domain" description="Cytochrome c" evidence="6">
    <location>
        <begin position="362"/>
        <end position="494"/>
    </location>
</feature>
<dbReference type="PROSITE" id="PS51257">
    <property type="entry name" value="PROKAR_LIPOPROTEIN"/>
    <property type="match status" value="1"/>
</dbReference>
<evidence type="ECO:0000256" key="3">
    <source>
        <dbReference type="ARBA" id="ARBA00023004"/>
    </source>
</evidence>
<dbReference type="InterPro" id="IPR010538">
    <property type="entry name" value="DHOR"/>
</dbReference>
<dbReference type="EMBL" id="FO203512">
    <property type="protein sequence ID" value="CCK74380.1"/>
    <property type="molecule type" value="Genomic_DNA"/>
</dbReference>
<dbReference type="KEGG" id="oai:OLEAN_C02040"/>
<dbReference type="GO" id="GO:0009055">
    <property type="term" value="F:electron transfer activity"/>
    <property type="evidence" value="ECO:0007669"/>
    <property type="project" value="InterPro"/>
</dbReference>
<feature type="chain" id="PRO_5004383161" evidence="5">
    <location>
        <begin position="21"/>
        <end position="494"/>
    </location>
</feature>
<keyword evidence="1 4" id="KW-0349">Heme</keyword>
<dbReference type="Gene3D" id="1.10.760.10">
    <property type="entry name" value="Cytochrome c-like domain"/>
    <property type="match status" value="1"/>
</dbReference>
<organism evidence="7 8">
    <name type="scientific">Oleispira antarctica RB-8</name>
    <dbReference type="NCBI Taxonomy" id="698738"/>
    <lineage>
        <taxon>Bacteria</taxon>
        <taxon>Pseudomonadati</taxon>
        <taxon>Pseudomonadota</taxon>
        <taxon>Gammaproteobacteria</taxon>
        <taxon>Oceanospirillales</taxon>
        <taxon>Oceanospirillaceae</taxon>
        <taxon>Oleispira</taxon>
    </lineage>
</organism>
<protein>
    <submittedName>
        <fullName evidence="7">Putative thiol oxidoreductase</fullName>
    </submittedName>
</protein>
<dbReference type="InterPro" id="IPR051395">
    <property type="entry name" value="Cytochrome_c_Peroxidase/MauG"/>
</dbReference>
<dbReference type="SUPFAM" id="SSF46626">
    <property type="entry name" value="Cytochrome c"/>
    <property type="match status" value="1"/>
</dbReference>
<gene>
    <name evidence="7" type="ORF">OLEAN_C02040</name>
</gene>
<accession>R4YJT3</accession>
<keyword evidence="8" id="KW-1185">Reference proteome</keyword>
<evidence type="ECO:0000256" key="4">
    <source>
        <dbReference type="PROSITE-ProRule" id="PRU00433"/>
    </source>
</evidence>
<evidence type="ECO:0000313" key="8">
    <source>
        <dbReference type="Proteomes" id="UP000032749"/>
    </source>
</evidence>
<dbReference type="InterPro" id="IPR036909">
    <property type="entry name" value="Cyt_c-like_dom_sf"/>
</dbReference>
<reference evidence="7 8" key="1">
    <citation type="journal article" date="2013" name="Nat. Commun.">
        <title>Genome sequence and functional genomic analysis of the oil-degrading bacterium Oleispira antarctica.</title>
        <authorList>
            <person name="Kube M."/>
            <person name="Chernikova T.N."/>
            <person name="Al-Ramahi Y."/>
            <person name="Beloqui A."/>
            <person name="Lopez-Cortez N."/>
            <person name="Guazzaroni M.E."/>
            <person name="Heipieper H.J."/>
            <person name="Klages S."/>
            <person name="Kotsyurbenko O.R."/>
            <person name="Langer I."/>
            <person name="Nechitaylo T.Y."/>
            <person name="Lunsdorf H."/>
            <person name="Fernandez M."/>
            <person name="Juarez S."/>
            <person name="Ciordia S."/>
            <person name="Singer A."/>
            <person name="Kagan O."/>
            <person name="Egorova O."/>
            <person name="Petit P.A."/>
            <person name="Stogios P."/>
            <person name="Kim Y."/>
            <person name="Tchigvintsev A."/>
            <person name="Flick R."/>
            <person name="Denaro R."/>
            <person name="Genovese M."/>
            <person name="Albar J.P."/>
            <person name="Reva O.N."/>
            <person name="Martinez-Gomariz M."/>
            <person name="Tran H."/>
            <person name="Ferrer M."/>
            <person name="Savchenko A."/>
            <person name="Yakunin A.F."/>
            <person name="Yakimov M.M."/>
            <person name="Golyshina O.V."/>
            <person name="Reinhardt R."/>
            <person name="Golyshin P.N."/>
        </authorList>
    </citation>
    <scope>NUCLEOTIDE SEQUENCE [LARGE SCALE GENOMIC DNA]</scope>
</reference>
<dbReference type="PIRSF" id="PIRSF028099">
    <property type="entry name" value="DUF1111"/>
    <property type="match status" value="1"/>
</dbReference>
<dbReference type="PANTHER" id="PTHR30600:SF4">
    <property type="entry name" value="CYTOCHROME C DOMAIN-CONTAINING PROTEIN"/>
    <property type="match status" value="1"/>
</dbReference>
<name>R4YJT3_OLEAN</name>
<dbReference type="STRING" id="698738.OLEAN_C02040"/>
<dbReference type="OrthoDB" id="9805202at2"/>
<dbReference type="GO" id="GO:0046872">
    <property type="term" value="F:metal ion binding"/>
    <property type="evidence" value="ECO:0007669"/>
    <property type="project" value="UniProtKB-KW"/>
</dbReference>
<dbReference type="Proteomes" id="UP000032749">
    <property type="component" value="Chromosome"/>
</dbReference>
<dbReference type="GO" id="GO:0004130">
    <property type="term" value="F:cytochrome-c peroxidase activity"/>
    <property type="evidence" value="ECO:0007669"/>
    <property type="project" value="TreeGrafter"/>
</dbReference>
<evidence type="ECO:0000256" key="2">
    <source>
        <dbReference type="ARBA" id="ARBA00022723"/>
    </source>
</evidence>
<evidence type="ECO:0000256" key="1">
    <source>
        <dbReference type="ARBA" id="ARBA00022617"/>
    </source>
</evidence>
<dbReference type="InterPro" id="IPR009056">
    <property type="entry name" value="Cyt_c-like_dom"/>
</dbReference>
<proteinExistence type="predicted"/>
<dbReference type="HOGENOM" id="CLU_033900_1_0_6"/>
<dbReference type="PROSITE" id="PS51007">
    <property type="entry name" value="CYTC"/>
    <property type="match status" value="1"/>
</dbReference>
<keyword evidence="5" id="KW-0732">Signal</keyword>
<dbReference type="AlphaFoldDB" id="R4YJT3"/>
<sequence>MKAYVLLASSFLFLLGCEQASNKDYITRIAPKLTVEENNPGGDTTVSYKPFASFQLPAANLNDQLRPAFHAGKALANQPWVKAPTVTTARDGLGPIYNARTCLSCHVKGGKGFIPNNNTNPISSTLIRVSKPGSDYKLLQIEGVIPHPVYGDQIQGQSVSLAHQLRHSQKPGTLKHDVAPEAYVYIHWDTQTFTYPDQHQIELRKPRLKLTDLGYGPFGEDTLYSIRVAPAIHGMGLLELIDDKDLYALSDENDANNDGISGRLNKVWDIEKQATVIGRFGLKANKPTLKMIVAGAFKNDIGISNPVFPNQPCSAQQSRCNAIINGNTKEHGDVELSEELLILTTNFNRDLAPVVRRNSLDAVVKKGRDLFYQSGCNQCHQPRFKTRSSEEAPHLSNQIIWPYTDLLLHDMGSELADGRPDFLATGHEWRTAPLWGVGLLQQVNGSNALLHDGRARTVEEAILWHGGEASLTKARFIQLVKTEREALIKFVNSL</sequence>
<feature type="signal peptide" evidence="5">
    <location>
        <begin position="1"/>
        <end position="20"/>
    </location>
</feature>
<evidence type="ECO:0000259" key="6">
    <source>
        <dbReference type="PROSITE" id="PS51007"/>
    </source>
</evidence>
<dbReference type="GO" id="GO:0020037">
    <property type="term" value="F:heme binding"/>
    <property type="evidence" value="ECO:0007669"/>
    <property type="project" value="InterPro"/>
</dbReference>
<evidence type="ECO:0000313" key="7">
    <source>
        <dbReference type="EMBL" id="CCK74380.1"/>
    </source>
</evidence>
<keyword evidence="3 4" id="KW-0408">Iron</keyword>
<keyword evidence="2 4" id="KW-0479">Metal-binding</keyword>
<dbReference type="PANTHER" id="PTHR30600">
    <property type="entry name" value="CYTOCHROME C PEROXIDASE-RELATED"/>
    <property type="match status" value="1"/>
</dbReference>